<dbReference type="PANTHER" id="PTHR43562:SF1">
    <property type="entry name" value="NA(+)_H(+) ANTIPORTER YJBQ-RELATED"/>
    <property type="match status" value="1"/>
</dbReference>
<feature type="transmembrane region" description="Helical" evidence="9">
    <location>
        <begin position="261"/>
        <end position="280"/>
    </location>
</feature>
<dbReference type="GO" id="GO:1902600">
    <property type="term" value="P:proton transmembrane transport"/>
    <property type="evidence" value="ECO:0007669"/>
    <property type="project" value="InterPro"/>
</dbReference>
<keyword evidence="5 9" id="KW-0812">Transmembrane</keyword>
<keyword evidence="4" id="KW-0050">Antiport</keyword>
<keyword evidence="6 9" id="KW-1133">Transmembrane helix</keyword>
<keyword evidence="7" id="KW-0406">Ion transport</keyword>
<evidence type="ECO:0000256" key="4">
    <source>
        <dbReference type="ARBA" id="ARBA00022449"/>
    </source>
</evidence>
<evidence type="ECO:0000256" key="1">
    <source>
        <dbReference type="ARBA" id="ARBA00004141"/>
    </source>
</evidence>
<dbReference type="PANTHER" id="PTHR43562">
    <property type="entry name" value="NAPA-TYPE SODIUM/HYDROGEN ANTIPORTER"/>
    <property type="match status" value="1"/>
</dbReference>
<proteinExistence type="inferred from homology"/>
<accession>A0AB39L6F7</accession>
<evidence type="ECO:0000256" key="9">
    <source>
        <dbReference type="SAM" id="Phobius"/>
    </source>
</evidence>
<dbReference type="GO" id="GO:0016020">
    <property type="term" value="C:membrane"/>
    <property type="evidence" value="ECO:0007669"/>
    <property type="project" value="UniProtKB-SubCell"/>
</dbReference>
<feature type="transmembrane region" description="Helical" evidence="9">
    <location>
        <begin position="172"/>
        <end position="192"/>
    </location>
</feature>
<feature type="transmembrane region" description="Helical" evidence="9">
    <location>
        <begin position="292"/>
        <end position="310"/>
    </location>
</feature>
<evidence type="ECO:0000256" key="2">
    <source>
        <dbReference type="ARBA" id="ARBA00005551"/>
    </source>
</evidence>
<evidence type="ECO:0000256" key="5">
    <source>
        <dbReference type="ARBA" id="ARBA00022692"/>
    </source>
</evidence>
<evidence type="ECO:0000256" key="6">
    <source>
        <dbReference type="ARBA" id="ARBA00022989"/>
    </source>
</evidence>
<comment type="similarity">
    <text evidence="2">Belongs to the monovalent cation:proton antiporter 2 (CPA2) transporter (TC 2.A.37) family.</text>
</comment>
<evidence type="ECO:0000256" key="8">
    <source>
        <dbReference type="ARBA" id="ARBA00023136"/>
    </source>
</evidence>
<keyword evidence="8 9" id="KW-0472">Membrane</keyword>
<feature type="transmembrane region" description="Helical" evidence="9">
    <location>
        <begin position="88"/>
        <end position="110"/>
    </location>
</feature>
<organism evidence="11">
    <name type="scientific">Sinomonas puerhi</name>
    <dbReference type="NCBI Taxonomy" id="3238584"/>
    <lineage>
        <taxon>Bacteria</taxon>
        <taxon>Bacillati</taxon>
        <taxon>Actinomycetota</taxon>
        <taxon>Actinomycetes</taxon>
        <taxon>Micrococcales</taxon>
        <taxon>Micrococcaceae</taxon>
        <taxon>Sinomonas</taxon>
    </lineage>
</organism>
<feature type="transmembrane region" description="Helical" evidence="9">
    <location>
        <begin position="221"/>
        <end position="249"/>
    </location>
</feature>
<evidence type="ECO:0000313" key="11">
    <source>
        <dbReference type="EMBL" id="XDP46037.1"/>
    </source>
</evidence>
<dbReference type="GO" id="GO:0015297">
    <property type="term" value="F:antiporter activity"/>
    <property type="evidence" value="ECO:0007669"/>
    <property type="project" value="UniProtKB-KW"/>
</dbReference>
<protein>
    <submittedName>
        <fullName evidence="11">Cation:proton antiporter</fullName>
    </submittedName>
</protein>
<feature type="domain" description="Cation/H+ exchanger transmembrane" evidence="10">
    <location>
        <begin position="11"/>
        <end position="363"/>
    </location>
</feature>
<dbReference type="RefSeq" id="WP_369046430.1">
    <property type="nucleotide sequence ID" value="NZ_CP163302.1"/>
</dbReference>
<evidence type="ECO:0000256" key="3">
    <source>
        <dbReference type="ARBA" id="ARBA00022448"/>
    </source>
</evidence>
<dbReference type="KEGG" id="spue:AB5L97_03170"/>
<dbReference type="InterPro" id="IPR006153">
    <property type="entry name" value="Cation/H_exchanger_TM"/>
</dbReference>
<feature type="transmembrane region" description="Helical" evidence="9">
    <location>
        <begin position="116"/>
        <end position="135"/>
    </location>
</feature>
<feature type="transmembrane region" description="Helical" evidence="9">
    <location>
        <begin position="316"/>
        <end position="338"/>
    </location>
</feature>
<dbReference type="AlphaFoldDB" id="A0AB39L6F7"/>
<dbReference type="Gene3D" id="1.20.1530.20">
    <property type="match status" value="1"/>
</dbReference>
<gene>
    <name evidence="11" type="ORF">AB5L97_03170</name>
</gene>
<dbReference type="InterPro" id="IPR038770">
    <property type="entry name" value="Na+/solute_symporter_sf"/>
</dbReference>
<sequence>MSFVELSLICVVALLGPALAAKRSWHLPLVLGELLAGVIVGKSLLGWVNAGNETFTFLADIGFALMMFVAGTHVPMRDRTIRDAVGKGALRVVITAVLAAALGIGVAILLGSANAPLYVVLMASSSAALVLPIIDSLKLSGPSVLELTAQVALADVAAIVALPLAIDPANAGPKALGALAVAVCAVVLWWGLRRFENDGSRQRLHDMSEARKFALELRIQLSILFALAGLAVFTHVSIMLAGFAFGLAVSAVGEPRRLARQLFALNDGFLGPVFFVWLGASIDLRQLGGHPQMILLGLLLGVGAVVAHAANRLAGLPLPFAIASAAQLGVPVAAATIGHSLGVLAAGEDAALLLGALVTIGGTTAAASWAAKRAAASGPPTASAPGGQAQPAA</sequence>
<dbReference type="Pfam" id="PF00999">
    <property type="entry name" value="Na_H_Exchanger"/>
    <property type="match status" value="1"/>
</dbReference>
<feature type="transmembrane region" description="Helical" evidence="9">
    <location>
        <begin position="147"/>
        <end position="166"/>
    </location>
</feature>
<keyword evidence="3" id="KW-0813">Transport</keyword>
<feature type="transmembrane region" description="Helical" evidence="9">
    <location>
        <begin position="350"/>
        <end position="371"/>
    </location>
</feature>
<feature type="transmembrane region" description="Helical" evidence="9">
    <location>
        <begin position="55"/>
        <end position="76"/>
    </location>
</feature>
<evidence type="ECO:0000256" key="7">
    <source>
        <dbReference type="ARBA" id="ARBA00023065"/>
    </source>
</evidence>
<name>A0AB39L6F7_9MICC</name>
<reference evidence="11" key="1">
    <citation type="submission" date="2024-07" db="EMBL/GenBank/DDBJ databases">
        <authorList>
            <person name="fu j."/>
        </authorList>
    </citation>
    <scope>NUCLEOTIDE SEQUENCE</scope>
    <source>
        <strain evidence="11">P10A9</strain>
    </source>
</reference>
<evidence type="ECO:0000259" key="10">
    <source>
        <dbReference type="Pfam" id="PF00999"/>
    </source>
</evidence>
<comment type="subcellular location">
    <subcellularLocation>
        <location evidence="1">Membrane</location>
        <topology evidence="1">Multi-pass membrane protein</topology>
    </subcellularLocation>
</comment>
<dbReference type="EMBL" id="CP163302">
    <property type="protein sequence ID" value="XDP46037.1"/>
    <property type="molecule type" value="Genomic_DNA"/>
</dbReference>